<dbReference type="EMBL" id="SNXZ01000003">
    <property type="protein sequence ID" value="TDP97098.1"/>
    <property type="molecule type" value="Genomic_DNA"/>
</dbReference>
<protein>
    <submittedName>
        <fullName evidence="2">Uncharacterized protein DUF742</fullName>
    </submittedName>
</protein>
<dbReference type="PANTHER" id="PTHR36221">
    <property type="entry name" value="DUF742 DOMAIN-CONTAINING PROTEIN"/>
    <property type="match status" value="1"/>
</dbReference>
<sequence length="218" mass="23743">MSDANFSGQGPDPGDQDEGSGFAEVLNGLTLGGGKRRKPKRPEPAPEAPFQFQQYPQPPQAQPPPQGRPDPAWPGFDQSWPPEPPLVSPVTDRRWPLRPPEEDDVEDTSFVRPYAWTGGRTKSTVELRVETLLTATDRARDGRFRLQAEHQSVAELCGRPRSVAEVASLMSVPLGVAKVLLGDMAELGLVTVHKTANGGGNASHLKLMERVLSGLRRL</sequence>
<dbReference type="RefSeq" id="WP_243754108.1">
    <property type="nucleotide sequence ID" value="NZ_SNXZ01000003.1"/>
</dbReference>
<dbReference type="Proteomes" id="UP000295444">
    <property type="component" value="Unassembled WGS sequence"/>
</dbReference>
<evidence type="ECO:0000313" key="2">
    <source>
        <dbReference type="EMBL" id="TDP97098.1"/>
    </source>
</evidence>
<accession>A0A4V3CZ86</accession>
<dbReference type="PANTHER" id="PTHR36221:SF1">
    <property type="entry name" value="DUF742 DOMAIN-CONTAINING PROTEIN"/>
    <property type="match status" value="1"/>
</dbReference>
<evidence type="ECO:0000313" key="3">
    <source>
        <dbReference type="Proteomes" id="UP000295444"/>
    </source>
</evidence>
<dbReference type="InterPro" id="IPR007995">
    <property type="entry name" value="DUF742"/>
</dbReference>
<comment type="caution">
    <text evidence="2">The sequence shown here is derived from an EMBL/GenBank/DDBJ whole genome shotgun (WGS) entry which is preliminary data.</text>
</comment>
<reference evidence="2 3" key="1">
    <citation type="submission" date="2019-03" db="EMBL/GenBank/DDBJ databases">
        <title>Genomic Encyclopedia of Type Strains, Phase IV (KMG-IV): sequencing the most valuable type-strain genomes for metagenomic binning, comparative biology and taxonomic classification.</title>
        <authorList>
            <person name="Goeker M."/>
        </authorList>
    </citation>
    <scope>NUCLEOTIDE SEQUENCE [LARGE SCALE GENOMIC DNA]</scope>
    <source>
        <strain evidence="2 3">DSM 45361</strain>
    </source>
</reference>
<dbReference type="Pfam" id="PF05331">
    <property type="entry name" value="DUF742"/>
    <property type="match status" value="1"/>
</dbReference>
<feature type="compositionally biased region" description="Pro residues" evidence="1">
    <location>
        <begin position="56"/>
        <end position="72"/>
    </location>
</feature>
<dbReference type="AlphaFoldDB" id="A0A4V3CZ86"/>
<feature type="region of interest" description="Disordered" evidence="1">
    <location>
        <begin position="1"/>
        <end position="106"/>
    </location>
</feature>
<organism evidence="2 3">
    <name type="scientific">Labedaea rhizosphaerae</name>
    <dbReference type="NCBI Taxonomy" id="598644"/>
    <lineage>
        <taxon>Bacteria</taxon>
        <taxon>Bacillati</taxon>
        <taxon>Actinomycetota</taxon>
        <taxon>Actinomycetes</taxon>
        <taxon>Pseudonocardiales</taxon>
        <taxon>Pseudonocardiaceae</taxon>
        <taxon>Labedaea</taxon>
    </lineage>
</organism>
<keyword evidence="3" id="KW-1185">Reference proteome</keyword>
<name>A0A4V3CZ86_LABRH</name>
<proteinExistence type="predicted"/>
<evidence type="ECO:0000256" key="1">
    <source>
        <dbReference type="SAM" id="MobiDB-lite"/>
    </source>
</evidence>
<gene>
    <name evidence="2" type="ORF">EV186_10358</name>
</gene>